<reference evidence="4 5" key="1">
    <citation type="submission" date="2011-09" db="EMBL/GenBank/DDBJ databases">
        <title>The permanent draft genome of Caldithrix abyssi DSM 13497.</title>
        <authorList>
            <consortium name="US DOE Joint Genome Institute (JGI-PGF)"/>
            <person name="Lucas S."/>
            <person name="Han J."/>
            <person name="Lapidus A."/>
            <person name="Bruce D."/>
            <person name="Goodwin L."/>
            <person name="Pitluck S."/>
            <person name="Peters L."/>
            <person name="Kyrpides N."/>
            <person name="Mavromatis K."/>
            <person name="Ivanova N."/>
            <person name="Mikhailova N."/>
            <person name="Chertkov O."/>
            <person name="Detter J.C."/>
            <person name="Tapia R."/>
            <person name="Han C."/>
            <person name="Land M."/>
            <person name="Hauser L."/>
            <person name="Markowitz V."/>
            <person name="Cheng J.-F."/>
            <person name="Hugenholtz P."/>
            <person name="Woyke T."/>
            <person name="Wu D."/>
            <person name="Spring S."/>
            <person name="Brambilla E."/>
            <person name="Klenk H.-P."/>
            <person name="Eisen J.A."/>
        </authorList>
    </citation>
    <scope>NUCLEOTIDE SEQUENCE [LARGE SCALE GENOMIC DNA]</scope>
    <source>
        <strain evidence="4 5">DSM 13497</strain>
    </source>
</reference>
<dbReference type="eggNOG" id="COG0604">
    <property type="taxonomic scope" value="Bacteria"/>
</dbReference>
<dbReference type="PANTHER" id="PTHR44154">
    <property type="entry name" value="QUINONE OXIDOREDUCTASE"/>
    <property type="match status" value="1"/>
</dbReference>
<keyword evidence="1" id="KW-0521">NADP</keyword>
<dbReference type="SUPFAM" id="SSF51735">
    <property type="entry name" value="NAD(P)-binding Rossmann-fold domains"/>
    <property type="match status" value="1"/>
</dbReference>
<dbReference type="InterPro" id="IPR011032">
    <property type="entry name" value="GroES-like_sf"/>
</dbReference>
<dbReference type="EMBL" id="CM001402">
    <property type="protein sequence ID" value="EHO40093.1"/>
    <property type="molecule type" value="Genomic_DNA"/>
</dbReference>
<dbReference type="PaxDb" id="880073-Calab_0448"/>
<proteinExistence type="predicted"/>
<organism evidence="4 5">
    <name type="scientific">Caldithrix abyssi DSM 13497</name>
    <dbReference type="NCBI Taxonomy" id="880073"/>
    <lineage>
        <taxon>Bacteria</taxon>
        <taxon>Pseudomonadati</taxon>
        <taxon>Calditrichota</taxon>
        <taxon>Calditrichia</taxon>
        <taxon>Calditrichales</taxon>
        <taxon>Calditrichaceae</taxon>
        <taxon>Caldithrix</taxon>
    </lineage>
</organism>
<dbReference type="Pfam" id="PF00107">
    <property type="entry name" value="ADH_zinc_N"/>
    <property type="match status" value="1"/>
</dbReference>
<evidence type="ECO:0000313" key="3">
    <source>
        <dbReference type="EMBL" id="APF20012.1"/>
    </source>
</evidence>
<dbReference type="EMBL" id="CP018099">
    <property type="protein sequence ID" value="APF20012.1"/>
    <property type="molecule type" value="Genomic_DNA"/>
</dbReference>
<evidence type="ECO:0000313" key="6">
    <source>
        <dbReference type="Proteomes" id="UP000183868"/>
    </source>
</evidence>
<dbReference type="KEGG" id="caby:Cabys_3264"/>
<dbReference type="InterPro" id="IPR013154">
    <property type="entry name" value="ADH-like_N"/>
</dbReference>
<evidence type="ECO:0000313" key="5">
    <source>
        <dbReference type="Proteomes" id="UP000004671"/>
    </source>
</evidence>
<dbReference type="InterPro" id="IPR020843">
    <property type="entry name" value="ER"/>
</dbReference>
<evidence type="ECO:0000256" key="1">
    <source>
        <dbReference type="ARBA" id="ARBA00022857"/>
    </source>
</evidence>
<name>H1XQZ9_CALAY</name>
<evidence type="ECO:0000313" key="4">
    <source>
        <dbReference type="EMBL" id="EHO40093.1"/>
    </source>
</evidence>
<protein>
    <submittedName>
        <fullName evidence="3">2-desacetyl-2-hydroxyethyl bacteriochlorophyllide A dehydrogenase</fullName>
    </submittedName>
    <submittedName>
        <fullName evidence="4">Alcohol dehydrogenase zinc-binding domain protein</fullName>
    </submittedName>
</protein>
<accession>H1XQZ9</accession>
<dbReference type="PANTHER" id="PTHR44154:SF1">
    <property type="entry name" value="QUINONE OXIDOREDUCTASE"/>
    <property type="match status" value="1"/>
</dbReference>
<keyword evidence="5" id="KW-1185">Reference proteome</keyword>
<reference evidence="3 6" key="2">
    <citation type="submission" date="2016-11" db="EMBL/GenBank/DDBJ databases">
        <title>Genomic analysis of Caldithrix abyssi and proposal of a novel bacterial phylum Caldithrichaeota.</title>
        <authorList>
            <person name="Kublanov I."/>
            <person name="Sigalova O."/>
            <person name="Gavrilov S."/>
            <person name="Lebedinsky A."/>
            <person name="Ivanova N."/>
            <person name="Daum C."/>
            <person name="Reddy T."/>
            <person name="Klenk H.P."/>
            <person name="Goker M."/>
            <person name="Reva O."/>
            <person name="Miroshnichenko M."/>
            <person name="Kyprides N."/>
            <person name="Woyke T."/>
            <person name="Gelfand M."/>
        </authorList>
    </citation>
    <scope>NUCLEOTIDE SEQUENCE [LARGE SCALE GENOMIC DNA]</scope>
    <source>
        <strain evidence="3 6">LF13</strain>
    </source>
</reference>
<evidence type="ECO:0000259" key="2">
    <source>
        <dbReference type="SMART" id="SM00829"/>
    </source>
</evidence>
<dbReference type="Proteomes" id="UP000183868">
    <property type="component" value="Chromosome"/>
</dbReference>
<dbReference type="InterPro" id="IPR013149">
    <property type="entry name" value="ADH-like_C"/>
</dbReference>
<dbReference type="Gene3D" id="3.40.50.720">
    <property type="entry name" value="NAD(P)-binding Rossmann-like Domain"/>
    <property type="match status" value="1"/>
</dbReference>
<sequence length="344" mass="37375">MKAIRIHEHGGADVLRVEELPIPEIESDEVLIRVEAAALNHLDLWVRKGIPGVPLPLIMGSEAAGEVVRVGERAHNRFGLNVGDHVFNIPIHSCGRCPYCLAGKENLCARFQIPGESMQGVQAEYIAVPAAYVYRRPENLSWAETAAFPLAGMTAYHMLVQKAGVRPEHTVLVYGASSGVGSSAIQIARAFGARVITTVGSAQKAKLAKKLGADHVIRYDQESIGKTVKELTDGQGADIIIEHPGQATWRESLRALKKGGKLVTCGATTGPKVEIDLRALFIKHQQIIGSTMGTRKDIIELADLIRRGKFKPQIAREFTFEEAAKAHAFLESGQAFGKVVLINR</sequence>
<dbReference type="STRING" id="880073.Cabys_3264"/>
<dbReference type="SUPFAM" id="SSF50129">
    <property type="entry name" value="GroES-like"/>
    <property type="match status" value="1"/>
</dbReference>
<dbReference type="GO" id="GO:0016491">
    <property type="term" value="F:oxidoreductase activity"/>
    <property type="evidence" value="ECO:0007669"/>
    <property type="project" value="InterPro"/>
</dbReference>
<dbReference type="AlphaFoldDB" id="H1XQZ9"/>
<gene>
    <name evidence="3" type="ORF">Cabys_3264</name>
    <name evidence="4" type="ORF">Calab_0448</name>
</gene>
<dbReference type="Pfam" id="PF08240">
    <property type="entry name" value="ADH_N"/>
    <property type="match status" value="1"/>
</dbReference>
<dbReference type="InterPro" id="IPR051603">
    <property type="entry name" value="Zinc-ADH_QOR/CCCR"/>
</dbReference>
<dbReference type="Gene3D" id="3.90.180.10">
    <property type="entry name" value="Medium-chain alcohol dehydrogenases, catalytic domain"/>
    <property type="match status" value="1"/>
</dbReference>
<dbReference type="Proteomes" id="UP000004671">
    <property type="component" value="Chromosome"/>
</dbReference>
<feature type="domain" description="Enoyl reductase (ER)" evidence="2">
    <location>
        <begin position="10"/>
        <end position="341"/>
    </location>
</feature>
<dbReference type="SMART" id="SM00829">
    <property type="entry name" value="PKS_ER"/>
    <property type="match status" value="1"/>
</dbReference>
<dbReference type="RefSeq" id="WP_006927013.1">
    <property type="nucleotide sequence ID" value="NZ_CM001402.1"/>
</dbReference>
<dbReference type="FunCoup" id="H1XQZ9">
    <property type="interactions" value="469"/>
</dbReference>
<dbReference type="HOGENOM" id="CLU_026673_3_4_0"/>
<dbReference type="OrthoDB" id="9809185at2"/>
<dbReference type="InterPro" id="IPR036291">
    <property type="entry name" value="NAD(P)-bd_dom_sf"/>
</dbReference>